<evidence type="ECO:0000256" key="3">
    <source>
        <dbReference type="ARBA" id="ARBA00023274"/>
    </source>
</evidence>
<dbReference type="NCBIfam" id="NF001764">
    <property type="entry name" value="PRK00504.1"/>
    <property type="match status" value="1"/>
</dbReference>
<evidence type="ECO:0000313" key="7">
    <source>
        <dbReference type="Proteomes" id="UP000034739"/>
    </source>
</evidence>
<reference evidence="6 7" key="1">
    <citation type="journal article" date="2015" name="Nature">
        <title>rRNA introns, odd ribosomes, and small enigmatic genomes across a large radiation of phyla.</title>
        <authorList>
            <person name="Brown C.T."/>
            <person name="Hug L.A."/>
            <person name="Thomas B.C."/>
            <person name="Sharon I."/>
            <person name="Castelle C.J."/>
            <person name="Singh A."/>
            <person name="Wilkins M.J."/>
            <person name="Williams K.H."/>
            <person name="Banfield J.F."/>
        </authorList>
    </citation>
    <scope>NUCLEOTIDE SEQUENCE [LARGE SCALE GENOMIC DNA]</scope>
</reference>
<dbReference type="InterPro" id="IPR018264">
    <property type="entry name" value="Ribosomal_bL33_CS"/>
</dbReference>
<comment type="similarity">
    <text evidence="1 5">Belongs to the bacterial ribosomal protein bL33 family.</text>
</comment>
<evidence type="ECO:0000256" key="4">
    <source>
        <dbReference type="ARBA" id="ARBA00035176"/>
    </source>
</evidence>
<accession>A0A0G1W9X3</accession>
<dbReference type="AlphaFoldDB" id="A0A0G1W9X3"/>
<dbReference type="NCBIfam" id="NF001860">
    <property type="entry name" value="PRK00595.1"/>
    <property type="match status" value="1"/>
</dbReference>
<dbReference type="GO" id="GO:0006412">
    <property type="term" value="P:translation"/>
    <property type="evidence" value="ECO:0007669"/>
    <property type="project" value="UniProtKB-UniRule"/>
</dbReference>
<dbReference type="EMBL" id="LCOY01000038">
    <property type="protein sequence ID" value="KKU87113.1"/>
    <property type="molecule type" value="Genomic_DNA"/>
</dbReference>
<keyword evidence="3 5" id="KW-0687">Ribonucleoprotein</keyword>
<dbReference type="GO" id="GO:0003735">
    <property type="term" value="F:structural constituent of ribosome"/>
    <property type="evidence" value="ECO:0007669"/>
    <property type="project" value="InterPro"/>
</dbReference>
<dbReference type="GO" id="GO:1990904">
    <property type="term" value="C:ribonucleoprotein complex"/>
    <property type="evidence" value="ECO:0007669"/>
    <property type="project" value="UniProtKB-KW"/>
</dbReference>
<dbReference type="NCBIfam" id="TIGR01023">
    <property type="entry name" value="rpmG_bact"/>
    <property type="match status" value="1"/>
</dbReference>
<protein>
    <recommendedName>
        <fullName evidence="4 5">Large ribosomal subunit protein bL33</fullName>
    </recommendedName>
</protein>
<dbReference type="PANTHER" id="PTHR43168:SF2">
    <property type="entry name" value="LARGE RIBOSOMAL SUBUNIT PROTEIN BL33C"/>
    <property type="match status" value="1"/>
</dbReference>
<evidence type="ECO:0000256" key="2">
    <source>
        <dbReference type="ARBA" id="ARBA00022980"/>
    </source>
</evidence>
<dbReference type="Pfam" id="PF00471">
    <property type="entry name" value="Ribosomal_L33"/>
    <property type="match status" value="1"/>
</dbReference>
<dbReference type="InterPro" id="IPR011332">
    <property type="entry name" value="Ribosomal_zn-bd"/>
</dbReference>
<dbReference type="InterPro" id="IPR038584">
    <property type="entry name" value="Ribosomal_bL33_sf"/>
</dbReference>
<evidence type="ECO:0000256" key="5">
    <source>
        <dbReference type="HAMAP-Rule" id="MF_00294"/>
    </source>
</evidence>
<dbReference type="Proteomes" id="UP000034739">
    <property type="component" value="Unassembled WGS sequence"/>
</dbReference>
<evidence type="ECO:0000313" key="6">
    <source>
        <dbReference type="EMBL" id="KKU87113.1"/>
    </source>
</evidence>
<dbReference type="PROSITE" id="PS00582">
    <property type="entry name" value="RIBOSOMAL_L33"/>
    <property type="match status" value="1"/>
</dbReference>
<dbReference type="GO" id="GO:0005840">
    <property type="term" value="C:ribosome"/>
    <property type="evidence" value="ECO:0007669"/>
    <property type="project" value="UniProtKB-KW"/>
</dbReference>
<evidence type="ECO:0000256" key="1">
    <source>
        <dbReference type="ARBA" id="ARBA00007596"/>
    </source>
</evidence>
<dbReference type="HAMAP" id="MF_00294">
    <property type="entry name" value="Ribosomal_bL33"/>
    <property type="match status" value="1"/>
</dbReference>
<dbReference type="GO" id="GO:0005737">
    <property type="term" value="C:cytoplasm"/>
    <property type="evidence" value="ECO:0007669"/>
    <property type="project" value="UniProtKB-ARBA"/>
</dbReference>
<proteinExistence type="inferred from homology"/>
<name>A0A0G1W9X3_9BACT</name>
<comment type="caution">
    <text evidence="6">The sequence shown here is derived from an EMBL/GenBank/DDBJ whole genome shotgun (WGS) entry which is preliminary data.</text>
</comment>
<organism evidence="6 7">
    <name type="scientific">Candidatus Gottesmanbacteria bacterium GW2011_GWA2_47_9</name>
    <dbReference type="NCBI Taxonomy" id="1618445"/>
    <lineage>
        <taxon>Bacteria</taxon>
        <taxon>Candidatus Gottesmaniibacteriota</taxon>
    </lineage>
</organism>
<dbReference type="InterPro" id="IPR001705">
    <property type="entry name" value="Ribosomal_bL33"/>
</dbReference>
<gene>
    <name evidence="5" type="primary">rpmG</name>
    <name evidence="6" type="ORF">UY16_C0038G0005</name>
</gene>
<keyword evidence="2 5" id="KW-0689">Ribosomal protein</keyword>
<dbReference type="PANTHER" id="PTHR43168">
    <property type="entry name" value="50S RIBOSOMAL PROTEIN L33, CHLOROPLASTIC"/>
    <property type="match status" value="1"/>
</dbReference>
<sequence length="46" mass="5581">MICTVCKSQNYITKRNKINTPEKLVMRKYCRHCRKHTEHKESSKLD</sequence>
<dbReference type="Gene3D" id="2.20.28.120">
    <property type="entry name" value="Ribosomal protein L33"/>
    <property type="match status" value="1"/>
</dbReference>
<dbReference type="SUPFAM" id="SSF57829">
    <property type="entry name" value="Zn-binding ribosomal proteins"/>
    <property type="match status" value="1"/>
</dbReference>